<dbReference type="Proteomes" id="UP000406735">
    <property type="component" value="Unassembled WGS sequence"/>
</dbReference>
<evidence type="ECO:0000313" key="2">
    <source>
        <dbReference type="EMBL" id="MQN09631.1"/>
    </source>
</evidence>
<dbReference type="RefSeq" id="WP_153080782.1">
    <property type="nucleotide sequence ID" value="NZ_JAPDUO010000036.1"/>
</dbReference>
<evidence type="ECO:0000313" key="3">
    <source>
        <dbReference type="Proteomes" id="UP000406735"/>
    </source>
</evidence>
<proteinExistence type="predicted"/>
<dbReference type="EMBL" id="VZCY01000056">
    <property type="protein sequence ID" value="MQN09631.1"/>
    <property type="molecule type" value="Genomic_DNA"/>
</dbReference>
<dbReference type="Pfam" id="PF20247">
    <property type="entry name" value="DUF6602"/>
    <property type="match status" value="1"/>
</dbReference>
<dbReference type="InterPro" id="IPR046537">
    <property type="entry name" value="DUF6602"/>
</dbReference>
<comment type="caution">
    <text evidence="2">The sequence shown here is derived from an EMBL/GenBank/DDBJ whole genome shotgun (WGS) entry which is preliminary data.</text>
</comment>
<gene>
    <name evidence="2" type="ORF">F7D97_06690</name>
</gene>
<dbReference type="CDD" id="cd21173">
    <property type="entry name" value="NucC-like"/>
    <property type="match status" value="1"/>
</dbReference>
<name>A0A6A7VUS1_9BACT</name>
<feature type="domain" description="DUF6602" evidence="1">
    <location>
        <begin position="25"/>
        <end position="123"/>
    </location>
</feature>
<dbReference type="AlphaFoldDB" id="A0A6A7VUS1"/>
<organism evidence="2 3">
    <name type="scientific">Segatella copri</name>
    <dbReference type="NCBI Taxonomy" id="165179"/>
    <lineage>
        <taxon>Bacteria</taxon>
        <taxon>Pseudomonadati</taxon>
        <taxon>Bacteroidota</taxon>
        <taxon>Bacteroidia</taxon>
        <taxon>Bacteroidales</taxon>
        <taxon>Prevotellaceae</taxon>
        <taxon>Segatella</taxon>
    </lineage>
</organism>
<protein>
    <recommendedName>
        <fullName evidence="1">DUF6602 domain-containing protein</fullName>
    </recommendedName>
</protein>
<accession>A0A6A7VUS1</accession>
<sequence>MDKGAFSIADSLVEEFNDRVEQLSRLTNHPGSKGRFIELLLINLLRKYLPKKYDFSSGFYCSINPELNEASQQIDIICYDHLNYPLFFNCNEIVAVSPKSVKGLIEVKAVMTSDSIKQLLNQANCEVAKQLPIDTKFNLLSVKSQISPESVCKEILDFYNGDIPIVKGLGMIYSLDWEDIIVFDNSRNRYSMLILNNFNYSISSFVNKLIRDLYGLDAYMSVANLIGPSLFIPKAEYVIRGDEN</sequence>
<evidence type="ECO:0000259" key="1">
    <source>
        <dbReference type="Pfam" id="PF20247"/>
    </source>
</evidence>
<reference evidence="2 3" key="1">
    <citation type="submission" date="2019-09" db="EMBL/GenBank/DDBJ databases">
        <title>Distinct polysaccharide growth profiles of human intestinal Prevotella copri isolates.</title>
        <authorList>
            <person name="Fehlner-Peach H."/>
            <person name="Magnabosco C."/>
            <person name="Raghavan V."/>
            <person name="Scher J.U."/>
            <person name="Tett A."/>
            <person name="Cox L.M."/>
            <person name="Gottsegen C."/>
            <person name="Watters A."/>
            <person name="Wiltshire- Gordon J.D."/>
            <person name="Segata N."/>
            <person name="Bonneau R."/>
            <person name="Littman D.R."/>
        </authorList>
    </citation>
    <scope>NUCLEOTIDE SEQUENCE [LARGE SCALE GENOMIC DNA]</scope>
    <source>
        <strain evidence="3">iK21513</strain>
    </source>
</reference>